<feature type="non-terminal residue" evidence="1">
    <location>
        <position position="1"/>
    </location>
</feature>
<keyword evidence="2" id="KW-1185">Reference proteome</keyword>
<sequence length="255" mass="28769">HSFSKTPLPADEDITSNDGHATAQDIHTYQSIIGSVNFAAISTRPDVAFAMTKLSEFLQNPSGRHIYLAKRVLSYLGGTKQLSLCYTGFMQDQTNLFTISSDASYANDIETRRSHQGTVMALFGAAVDWKASKQPTVTTSTTEAELLALSEAAKQCFWWKRFFQAIQFNPGHPIDIQCDNKQTLRLMEENVSKLSTKLRHVDIHNHWLRQETQAGKIHLRWTPTAQMIADGLTKPLYRQKHTTFVEQMGLQPLLN</sequence>
<dbReference type="EMBL" id="BSXG01000486">
    <property type="protein sequence ID" value="GME33808.1"/>
    <property type="molecule type" value="Genomic_DNA"/>
</dbReference>
<organism evidence="1 2">
    <name type="scientific">Neofusicoccum parvum</name>
    <dbReference type="NCBI Taxonomy" id="310453"/>
    <lineage>
        <taxon>Eukaryota</taxon>
        <taxon>Fungi</taxon>
        <taxon>Dikarya</taxon>
        <taxon>Ascomycota</taxon>
        <taxon>Pezizomycotina</taxon>
        <taxon>Dothideomycetes</taxon>
        <taxon>Dothideomycetes incertae sedis</taxon>
        <taxon>Botryosphaeriales</taxon>
        <taxon>Botryosphaeriaceae</taxon>
        <taxon>Neofusicoccum</taxon>
    </lineage>
</organism>
<protein>
    <submittedName>
        <fullName evidence="1">Reverse transcriptase RNA-dependent DNA polymerase</fullName>
    </submittedName>
</protein>
<comment type="caution">
    <text evidence="1">The sequence shown here is derived from an EMBL/GenBank/DDBJ whole genome shotgun (WGS) entry which is preliminary data.</text>
</comment>
<keyword evidence="1" id="KW-0548">Nucleotidyltransferase</keyword>
<name>A0ACB5SBG8_9PEZI</name>
<evidence type="ECO:0000313" key="1">
    <source>
        <dbReference type="EMBL" id="GME33808.1"/>
    </source>
</evidence>
<reference evidence="1" key="1">
    <citation type="submission" date="2024-09" db="EMBL/GenBank/DDBJ databases">
        <title>Draft Genome Sequences of Neofusicoccum parvum.</title>
        <authorList>
            <person name="Ashida A."/>
            <person name="Camagna M."/>
            <person name="Tanaka A."/>
            <person name="Takemoto D."/>
        </authorList>
    </citation>
    <scope>NUCLEOTIDE SEQUENCE</scope>
    <source>
        <strain evidence="1">PPO83</strain>
    </source>
</reference>
<accession>A0ACB5SBG8</accession>
<dbReference type="Proteomes" id="UP001165186">
    <property type="component" value="Unassembled WGS sequence"/>
</dbReference>
<gene>
    <name evidence="1" type="primary">g530</name>
    <name evidence="1" type="ORF">NpPPO83_00000530</name>
</gene>
<keyword evidence="1" id="KW-0808">Transferase</keyword>
<evidence type="ECO:0000313" key="2">
    <source>
        <dbReference type="Proteomes" id="UP001165186"/>
    </source>
</evidence>
<proteinExistence type="predicted"/>
<keyword evidence="1" id="KW-0695">RNA-directed DNA polymerase</keyword>